<dbReference type="Proteomes" id="UP000030377">
    <property type="component" value="Unassembled WGS sequence"/>
</dbReference>
<dbReference type="EMBL" id="JRPN01000014">
    <property type="protein sequence ID" value="KGT78640.1"/>
    <property type="molecule type" value="Genomic_DNA"/>
</dbReference>
<organism evidence="2 3">
    <name type="scientific">Bradyrhizobium japonicum</name>
    <dbReference type="NCBI Taxonomy" id="375"/>
    <lineage>
        <taxon>Bacteria</taxon>
        <taxon>Pseudomonadati</taxon>
        <taxon>Pseudomonadota</taxon>
        <taxon>Alphaproteobacteria</taxon>
        <taxon>Hyphomicrobiales</taxon>
        <taxon>Nitrobacteraceae</taxon>
        <taxon>Bradyrhizobium</taxon>
    </lineage>
</organism>
<evidence type="ECO:0000313" key="3">
    <source>
        <dbReference type="Proteomes" id="UP000030377"/>
    </source>
</evidence>
<evidence type="ECO:0000313" key="2">
    <source>
        <dbReference type="EMBL" id="KGT78640.1"/>
    </source>
</evidence>
<gene>
    <name evidence="2" type="ORF">MA20_14640</name>
</gene>
<evidence type="ECO:0000259" key="1">
    <source>
        <dbReference type="Pfam" id="PF06568"/>
    </source>
</evidence>
<dbReference type="AlphaFoldDB" id="A0A0A3XW88"/>
<reference evidence="2 3" key="1">
    <citation type="submission" date="2014-09" db="EMBL/GenBank/DDBJ databases">
        <title>Draft genome of Bradyrhizobium japonicum Is-34.</title>
        <authorList>
            <person name="Tsurumaru H."/>
            <person name="Yamakawa T."/>
            <person name="Hashimoto S."/>
            <person name="Okizaki K."/>
            <person name="Kanesaki Y."/>
            <person name="Yoshikawa H."/>
            <person name="Yajima S."/>
        </authorList>
    </citation>
    <scope>NUCLEOTIDE SEQUENCE [LARGE SCALE GENOMIC DNA]</scope>
    <source>
        <strain evidence="2 3">Is-34</strain>
    </source>
</reference>
<comment type="caution">
    <text evidence="2">The sequence shown here is derived from an EMBL/GenBank/DDBJ whole genome shotgun (WGS) entry which is preliminary data.</text>
</comment>
<accession>A0A0A3XW88</accession>
<name>A0A0A3XW88_BRAJP</name>
<sequence length="80" mass="9316">MSVIYQTTGLVQTTDSQRRNVGVFKNCWNAFQEWRKWERLRRDLCSLSDQELEDIGITYGEIDYVASNRNTDPRGIRSAG</sequence>
<dbReference type="Pfam" id="PF06568">
    <property type="entry name" value="YjiS-like"/>
    <property type="match status" value="1"/>
</dbReference>
<protein>
    <recommendedName>
        <fullName evidence="1">YjiS-like domain-containing protein</fullName>
    </recommendedName>
</protein>
<dbReference type="RefSeq" id="WP_028155652.1">
    <property type="nucleotide sequence ID" value="NZ_JANUDC010000001.1"/>
</dbReference>
<dbReference type="InterPro" id="IPR009506">
    <property type="entry name" value="YjiS-like"/>
</dbReference>
<proteinExistence type="predicted"/>
<feature type="domain" description="YjiS-like" evidence="1">
    <location>
        <begin position="28"/>
        <end position="62"/>
    </location>
</feature>